<evidence type="ECO:0000256" key="6">
    <source>
        <dbReference type="ARBA" id="ARBA00022741"/>
    </source>
</evidence>
<evidence type="ECO:0000256" key="8">
    <source>
        <dbReference type="ARBA" id="ARBA00023027"/>
    </source>
</evidence>
<dbReference type="HAMAP" id="MF_00244">
    <property type="entry name" value="NaMN_adenylyltr"/>
    <property type="match status" value="1"/>
</dbReference>
<dbReference type="GO" id="GO:0004515">
    <property type="term" value="F:nicotinate-nucleotide adenylyltransferase activity"/>
    <property type="evidence" value="ECO:0007669"/>
    <property type="project" value="UniProtKB-UniRule"/>
</dbReference>
<dbReference type="Gene3D" id="3.40.50.620">
    <property type="entry name" value="HUPs"/>
    <property type="match status" value="1"/>
</dbReference>
<dbReference type="InterPro" id="IPR014729">
    <property type="entry name" value="Rossmann-like_a/b/a_fold"/>
</dbReference>
<dbReference type="PANTHER" id="PTHR39321:SF3">
    <property type="entry name" value="PHOSPHOPANTETHEINE ADENYLYLTRANSFERASE"/>
    <property type="match status" value="1"/>
</dbReference>
<keyword evidence="4 10" id="KW-0808">Transferase</keyword>
<dbReference type="NCBIfam" id="TIGR00482">
    <property type="entry name" value="nicotinate (nicotinamide) nucleotide adenylyltransferase"/>
    <property type="match status" value="1"/>
</dbReference>
<dbReference type="InterPro" id="IPR004821">
    <property type="entry name" value="Cyt_trans-like"/>
</dbReference>
<dbReference type="EC" id="2.7.7.18" evidence="10"/>
<comment type="caution">
    <text evidence="12">The sequence shown here is derived from an EMBL/GenBank/DDBJ whole genome shotgun (WGS) entry which is preliminary data.</text>
</comment>
<keyword evidence="8 10" id="KW-0520">NAD</keyword>
<dbReference type="InterPro" id="IPR005248">
    <property type="entry name" value="NadD/NMNAT"/>
</dbReference>
<name>A0A934N7M4_9BACT</name>
<dbReference type="GO" id="GO:0005524">
    <property type="term" value="F:ATP binding"/>
    <property type="evidence" value="ECO:0007669"/>
    <property type="project" value="UniProtKB-KW"/>
</dbReference>
<dbReference type="NCBIfam" id="NF000840">
    <property type="entry name" value="PRK00071.1-3"/>
    <property type="match status" value="1"/>
</dbReference>
<evidence type="ECO:0000256" key="1">
    <source>
        <dbReference type="ARBA" id="ARBA00002324"/>
    </source>
</evidence>
<dbReference type="GO" id="GO:0009435">
    <property type="term" value="P:NAD+ biosynthetic process"/>
    <property type="evidence" value="ECO:0007669"/>
    <property type="project" value="UniProtKB-UniRule"/>
</dbReference>
<gene>
    <name evidence="10 12" type="primary">nadD</name>
    <name evidence="12" type="ORF">JF922_03270</name>
</gene>
<dbReference type="PANTHER" id="PTHR39321">
    <property type="entry name" value="NICOTINATE-NUCLEOTIDE ADENYLYLTRANSFERASE-RELATED"/>
    <property type="match status" value="1"/>
</dbReference>
<evidence type="ECO:0000256" key="2">
    <source>
        <dbReference type="ARBA" id="ARBA00005019"/>
    </source>
</evidence>
<keyword evidence="6 10" id="KW-0547">Nucleotide-binding</keyword>
<evidence type="ECO:0000313" key="12">
    <source>
        <dbReference type="EMBL" id="MBJ7597093.1"/>
    </source>
</evidence>
<dbReference type="NCBIfam" id="TIGR00125">
    <property type="entry name" value="cyt_tran_rel"/>
    <property type="match status" value="1"/>
</dbReference>
<keyword evidence="13" id="KW-1185">Reference proteome</keyword>
<keyword evidence="3 10" id="KW-0662">Pyridine nucleotide biosynthesis</keyword>
<dbReference type="AlphaFoldDB" id="A0A934N7M4"/>
<dbReference type="Proteomes" id="UP000612893">
    <property type="component" value="Unassembled WGS sequence"/>
</dbReference>
<comment type="similarity">
    <text evidence="10">Belongs to the NadD family.</text>
</comment>
<sequence>MRLGVVGGTFDPIHLGHLAMAEAAADCAELDEVLLLPSSVPPHRRAATAEAGDRLEMSRLAARGHPRVVVSDLELRRPGPSYTVDTLEALARSRPGDELFLVLGWDAARDLGSWREPGRVLDLARLVVVTRPGWTRPSPADLTAAGIDPERAVLCDAQTPDIEGTHVRQLLESGRDLDGLLDPAVERYIRSHNLYLAPRRSFPA</sequence>
<dbReference type="RefSeq" id="WP_338199055.1">
    <property type="nucleotide sequence ID" value="NZ_JAEKNR010000038.1"/>
</dbReference>
<evidence type="ECO:0000313" key="13">
    <source>
        <dbReference type="Proteomes" id="UP000612893"/>
    </source>
</evidence>
<dbReference type="CDD" id="cd02165">
    <property type="entry name" value="NMNAT"/>
    <property type="match status" value="1"/>
</dbReference>
<dbReference type="SUPFAM" id="SSF52374">
    <property type="entry name" value="Nucleotidylyl transferase"/>
    <property type="match status" value="1"/>
</dbReference>
<organism evidence="12 13">
    <name type="scientific">Candidatus Nephthysia bennettiae</name>
    <dbReference type="NCBI Taxonomy" id="3127016"/>
    <lineage>
        <taxon>Bacteria</taxon>
        <taxon>Bacillati</taxon>
        <taxon>Candidatus Dormiibacterota</taxon>
        <taxon>Candidatus Dormibacteria</taxon>
        <taxon>Candidatus Dormibacterales</taxon>
        <taxon>Candidatus Dormibacteraceae</taxon>
        <taxon>Candidatus Nephthysia</taxon>
    </lineage>
</organism>
<evidence type="ECO:0000256" key="4">
    <source>
        <dbReference type="ARBA" id="ARBA00022679"/>
    </source>
</evidence>
<comment type="function">
    <text evidence="1 10">Catalyzes the reversible adenylation of nicotinate mononucleotide (NaMN) to nicotinic acid adenine dinucleotide (NaAD).</text>
</comment>
<dbReference type="Pfam" id="PF01467">
    <property type="entry name" value="CTP_transf_like"/>
    <property type="match status" value="1"/>
</dbReference>
<reference evidence="12" key="1">
    <citation type="submission" date="2020-10" db="EMBL/GenBank/DDBJ databases">
        <title>Ca. Dormibacterota MAGs.</title>
        <authorList>
            <person name="Montgomery K."/>
        </authorList>
    </citation>
    <scope>NUCLEOTIDE SEQUENCE [LARGE SCALE GENOMIC DNA]</scope>
    <source>
        <strain evidence="12">SC8812_S17_10</strain>
    </source>
</reference>
<protein>
    <recommendedName>
        <fullName evidence="10">Probable nicotinate-nucleotide adenylyltransferase</fullName>
        <ecNumber evidence="10">2.7.7.18</ecNumber>
    </recommendedName>
    <alternativeName>
        <fullName evidence="10">Deamido-NAD(+) diphosphorylase</fullName>
    </alternativeName>
    <alternativeName>
        <fullName evidence="10">Deamido-NAD(+) pyrophosphorylase</fullName>
    </alternativeName>
    <alternativeName>
        <fullName evidence="10">Nicotinate mononucleotide adenylyltransferase</fullName>
        <shortName evidence="10">NaMN adenylyltransferase</shortName>
    </alternativeName>
</protein>
<evidence type="ECO:0000256" key="3">
    <source>
        <dbReference type="ARBA" id="ARBA00022642"/>
    </source>
</evidence>
<keyword evidence="7 10" id="KW-0067">ATP-binding</keyword>
<accession>A0A934N7M4</accession>
<evidence type="ECO:0000256" key="10">
    <source>
        <dbReference type="HAMAP-Rule" id="MF_00244"/>
    </source>
</evidence>
<proteinExistence type="inferred from homology"/>
<comment type="pathway">
    <text evidence="2 10">Cofactor biosynthesis; NAD(+) biosynthesis; deamido-NAD(+) from nicotinate D-ribonucleotide: step 1/1.</text>
</comment>
<keyword evidence="5 10" id="KW-0548">Nucleotidyltransferase</keyword>
<feature type="domain" description="Cytidyltransferase-like" evidence="11">
    <location>
        <begin position="5"/>
        <end position="169"/>
    </location>
</feature>
<comment type="catalytic activity">
    <reaction evidence="9 10">
        <text>nicotinate beta-D-ribonucleotide + ATP + H(+) = deamido-NAD(+) + diphosphate</text>
        <dbReference type="Rhea" id="RHEA:22860"/>
        <dbReference type="ChEBI" id="CHEBI:15378"/>
        <dbReference type="ChEBI" id="CHEBI:30616"/>
        <dbReference type="ChEBI" id="CHEBI:33019"/>
        <dbReference type="ChEBI" id="CHEBI:57502"/>
        <dbReference type="ChEBI" id="CHEBI:58437"/>
        <dbReference type="EC" id="2.7.7.18"/>
    </reaction>
</comment>
<evidence type="ECO:0000256" key="7">
    <source>
        <dbReference type="ARBA" id="ARBA00022840"/>
    </source>
</evidence>
<evidence type="ECO:0000256" key="9">
    <source>
        <dbReference type="ARBA" id="ARBA00048721"/>
    </source>
</evidence>
<dbReference type="EMBL" id="JAEKNR010000038">
    <property type="protein sequence ID" value="MBJ7597093.1"/>
    <property type="molecule type" value="Genomic_DNA"/>
</dbReference>
<evidence type="ECO:0000256" key="5">
    <source>
        <dbReference type="ARBA" id="ARBA00022695"/>
    </source>
</evidence>
<evidence type="ECO:0000259" key="11">
    <source>
        <dbReference type="Pfam" id="PF01467"/>
    </source>
</evidence>